<evidence type="ECO:0000313" key="1">
    <source>
        <dbReference type="EMBL" id="TDQ25483.1"/>
    </source>
</evidence>
<organism evidence="1 2">
    <name type="scientific">Tenacibaculum caenipelagi</name>
    <dbReference type="NCBI Taxonomy" id="1325435"/>
    <lineage>
        <taxon>Bacteria</taxon>
        <taxon>Pseudomonadati</taxon>
        <taxon>Bacteroidota</taxon>
        <taxon>Flavobacteriia</taxon>
        <taxon>Flavobacteriales</taxon>
        <taxon>Flavobacteriaceae</taxon>
        <taxon>Tenacibaculum</taxon>
    </lineage>
</organism>
<name>A0A4R6TBX7_9FLAO</name>
<keyword evidence="2" id="KW-1185">Reference proteome</keyword>
<protein>
    <submittedName>
        <fullName evidence="1">WG repeat protein</fullName>
    </submittedName>
</protein>
<accession>A0A4R6TBX7</accession>
<reference evidence="1 2" key="1">
    <citation type="submission" date="2019-03" db="EMBL/GenBank/DDBJ databases">
        <title>Genomic Encyclopedia of Type Strains, Phase III (KMG-III): the genomes of soil and plant-associated and newly described type strains.</title>
        <authorList>
            <person name="Whitman W."/>
        </authorList>
    </citation>
    <scope>NUCLEOTIDE SEQUENCE [LARGE SCALE GENOMIC DNA]</scope>
    <source>
        <strain evidence="1 2">CECT 8283</strain>
    </source>
</reference>
<dbReference type="Pfam" id="PF14903">
    <property type="entry name" value="WG_beta_rep"/>
    <property type="match status" value="5"/>
</dbReference>
<evidence type="ECO:0000313" key="2">
    <source>
        <dbReference type="Proteomes" id="UP000295390"/>
    </source>
</evidence>
<dbReference type="InterPro" id="IPR032774">
    <property type="entry name" value="WG_beta_rep"/>
</dbReference>
<comment type="caution">
    <text evidence="1">The sequence shown here is derived from an EMBL/GenBank/DDBJ whole genome shotgun (WGS) entry which is preliminary data.</text>
</comment>
<sequence>MNKILILFLIFTIYSSAQNKNELYIFEKESTFGAVNNQFKVVIKPIFQKLKIHEEHPYLISKLKGKYGILDINGNEILSNNYEYLEFSSVATLFKFKENNKFGLIDLKGQKIINPKYNEIIVTHKGKILIIQKNGNYGMISSKGDKITDFKYKSIINYFNSDLFAFKNSDNKYGYLDKKGKEVIKANFDFANQFINDFAVIIKDRKKGIINKKGEIIIDPIYNDIHLYSPFTFTDVTESSFTFLDSEESFFYTEKDGKYGLLDNQLKTILQPTYDKIGAFTEGVALVSNNNKYGFIDKKGKIVIPIIYDKASYFSEGLAPVNKDRKWGFINKNNETIIDFKFSGHVNPFYEGLARYCEYCQKCYSDQYYSVKNCGFINKKGEIIIKPIYKSAKNFKNGISIVDNSKNLLLINKKNKSFNLKENDTGLSEIEEY</sequence>
<dbReference type="AlphaFoldDB" id="A0A4R6TBX7"/>
<dbReference type="PANTHER" id="PTHR37841:SF1">
    <property type="entry name" value="DUF3298 DOMAIN-CONTAINING PROTEIN"/>
    <property type="match status" value="1"/>
</dbReference>
<dbReference type="RefSeq" id="WP_133536107.1">
    <property type="nucleotide sequence ID" value="NZ_SNYH01000004.1"/>
</dbReference>
<dbReference type="OrthoDB" id="679755at2"/>
<gene>
    <name evidence="1" type="ORF">DFQ07_1905</name>
</gene>
<proteinExistence type="predicted"/>
<dbReference type="Proteomes" id="UP000295390">
    <property type="component" value="Unassembled WGS sequence"/>
</dbReference>
<dbReference type="PANTHER" id="PTHR37841">
    <property type="entry name" value="GLR2918 PROTEIN"/>
    <property type="match status" value="1"/>
</dbReference>
<dbReference type="EMBL" id="SNYH01000004">
    <property type="protein sequence ID" value="TDQ25483.1"/>
    <property type="molecule type" value="Genomic_DNA"/>
</dbReference>